<dbReference type="PANTHER" id="PTHR43685:SF11">
    <property type="entry name" value="GLYCOSYLTRANSFERASE TAGX-RELATED"/>
    <property type="match status" value="1"/>
</dbReference>
<proteinExistence type="predicted"/>
<dbReference type="RefSeq" id="WP_070235619.1">
    <property type="nucleotide sequence ID" value="NZ_CP017478.1"/>
</dbReference>
<organism evidence="2 3">
    <name type="scientific">Urechidicola croceus</name>
    <dbReference type="NCBI Taxonomy" id="1850246"/>
    <lineage>
        <taxon>Bacteria</taxon>
        <taxon>Pseudomonadati</taxon>
        <taxon>Bacteroidota</taxon>
        <taxon>Flavobacteriia</taxon>
        <taxon>Flavobacteriales</taxon>
        <taxon>Flavobacteriaceae</taxon>
        <taxon>Urechidicola</taxon>
    </lineage>
</organism>
<evidence type="ECO:0000313" key="3">
    <source>
        <dbReference type="Proteomes" id="UP000176050"/>
    </source>
</evidence>
<protein>
    <recommendedName>
        <fullName evidence="1">Glycosyltransferase 2-like domain-containing protein</fullName>
    </recommendedName>
</protein>
<dbReference type="PANTHER" id="PTHR43685">
    <property type="entry name" value="GLYCOSYLTRANSFERASE"/>
    <property type="match status" value="1"/>
</dbReference>
<name>A0A1D8P4J6_9FLAO</name>
<dbReference type="InterPro" id="IPR029044">
    <property type="entry name" value="Nucleotide-diphossugar_trans"/>
</dbReference>
<evidence type="ECO:0000259" key="1">
    <source>
        <dbReference type="Pfam" id="PF00535"/>
    </source>
</evidence>
<gene>
    <name evidence="2" type="ORF">LPB138_01875</name>
</gene>
<dbReference type="InterPro" id="IPR001173">
    <property type="entry name" value="Glyco_trans_2-like"/>
</dbReference>
<dbReference type="Gene3D" id="3.90.550.10">
    <property type="entry name" value="Spore Coat Polysaccharide Biosynthesis Protein SpsA, Chain A"/>
    <property type="match status" value="1"/>
</dbReference>
<keyword evidence="3" id="KW-1185">Reference proteome</keyword>
<feature type="domain" description="Glycosyltransferase 2-like" evidence="1">
    <location>
        <begin position="11"/>
        <end position="147"/>
    </location>
</feature>
<dbReference type="STRING" id="1850246.LPB138_01875"/>
<reference evidence="2 3" key="1">
    <citation type="submission" date="2016-10" db="EMBL/GenBank/DDBJ databases">
        <title>Lutibacter sp. LPB0138, isolated from marine gastropod.</title>
        <authorList>
            <person name="Kim E."/>
            <person name="Yi H."/>
        </authorList>
    </citation>
    <scope>NUCLEOTIDE SEQUENCE [LARGE SCALE GENOMIC DNA]</scope>
    <source>
        <strain evidence="2 3">LPB0138</strain>
    </source>
</reference>
<evidence type="ECO:0000313" key="2">
    <source>
        <dbReference type="EMBL" id="AOW19503.1"/>
    </source>
</evidence>
<accession>A0A1D8P4J6</accession>
<dbReference type="InterPro" id="IPR050834">
    <property type="entry name" value="Glycosyltransf_2"/>
</dbReference>
<dbReference type="Pfam" id="PF00535">
    <property type="entry name" value="Glycos_transf_2"/>
    <property type="match status" value="1"/>
</dbReference>
<dbReference type="EMBL" id="CP017478">
    <property type="protein sequence ID" value="AOW19503.1"/>
    <property type="molecule type" value="Genomic_DNA"/>
</dbReference>
<sequence>MKFIEKYPKISVITPNYNQGDFIEKTIQSVLDQKYPNLEYIIIDGGSTDNSIEIIKKYQDKLSYWTSKKDSGMYDALNIGFAKSTGDIMCWINSDDILWKKSLETIALIFTSNSQVKWLQGYPSVIDEQENLKYQRKHVFSKMYFYLLKHETSFAFIQQESTVWSRDLWEKAGGYLNLDYKLASDFDLWMRFFKYENLYCTNKQLAAFRTRIDQMSSDKNTYLIEVKKSIKENYKNLNLINKIIIKSIIFFKTNVKNKFIKRIINKVSTLLIGKPKMV</sequence>
<dbReference type="AlphaFoldDB" id="A0A1D8P4J6"/>
<dbReference type="SUPFAM" id="SSF53448">
    <property type="entry name" value="Nucleotide-diphospho-sugar transferases"/>
    <property type="match status" value="1"/>
</dbReference>
<dbReference type="CDD" id="cd06433">
    <property type="entry name" value="GT_2_WfgS_like"/>
    <property type="match status" value="1"/>
</dbReference>
<dbReference type="Proteomes" id="UP000176050">
    <property type="component" value="Chromosome"/>
</dbReference>
<dbReference type="KEGG" id="lul:LPB138_01875"/>